<dbReference type="InterPro" id="IPR052159">
    <property type="entry name" value="Competence_DNA_uptake"/>
</dbReference>
<evidence type="ECO:0000313" key="3">
    <source>
        <dbReference type="EMBL" id="MEI5995485.1"/>
    </source>
</evidence>
<keyword evidence="1" id="KW-1133">Transmembrane helix</keyword>
<feature type="domain" description="Metallo-beta-lactamase" evidence="2">
    <location>
        <begin position="123"/>
        <end position="332"/>
    </location>
</feature>
<dbReference type="SMART" id="SM00849">
    <property type="entry name" value="Lactamase_B"/>
    <property type="match status" value="1"/>
</dbReference>
<dbReference type="SUPFAM" id="SSF56281">
    <property type="entry name" value="Metallo-hydrolase/oxidoreductase"/>
    <property type="match status" value="1"/>
</dbReference>
<accession>A0ABU8III7</accession>
<keyword evidence="1" id="KW-0472">Membrane</keyword>
<feature type="transmembrane region" description="Helical" evidence="1">
    <location>
        <begin position="6"/>
        <end position="29"/>
    </location>
</feature>
<organism evidence="3 4">
    <name type="scientific">Candidatus Enterococcus mansonii</name>
    <dbReference type="NCBI Taxonomy" id="1834181"/>
    <lineage>
        <taxon>Bacteria</taxon>
        <taxon>Bacillati</taxon>
        <taxon>Bacillota</taxon>
        <taxon>Bacilli</taxon>
        <taxon>Lactobacillales</taxon>
        <taxon>Enterococcaceae</taxon>
        <taxon>Enterococcus</taxon>
    </lineage>
</organism>
<dbReference type="Pfam" id="PF00753">
    <property type="entry name" value="Lactamase_B"/>
    <property type="match status" value="1"/>
</dbReference>
<dbReference type="PANTHER" id="PTHR30619:SF1">
    <property type="entry name" value="RECOMBINATION PROTEIN 2"/>
    <property type="match status" value="1"/>
</dbReference>
<dbReference type="PANTHER" id="PTHR30619">
    <property type="entry name" value="DNA INTERNALIZATION/COMPETENCE PROTEIN COMEC/REC2"/>
    <property type="match status" value="1"/>
</dbReference>
<dbReference type="InterPro" id="IPR035681">
    <property type="entry name" value="ComA-like_MBL"/>
</dbReference>
<proteinExistence type="predicted"/>
<dbReference type="Gene3D" id="3.60.15.10">
    <property type="entry name" value="Ribonuclease Z/Hydroxyacylglutathione hydrolase-like"/>
    <property type="match status" value="1"/>
</dbReference>
<feature type="transmembrane region" description="Helical" evidence="1">
    <location>
        <begin position="67"/>
        <end position="88"/>
    </location>
</feature>
<feature type="transmembrane region" description="Helical" evidence="1">
    <location>
        <begin position="95"/>
        <end position="119"/>
    </location>
</feature>
<name>A0ABU8III7_9ENTE</name>
<evidence type="ECO:0000313" key="4">
    <source>
        <dbReference type="Proteomes" id="UP000195139"/>
    </source>
</evidence>
<dbReference type="InterPro" id="IPR004797">
    <property type="entry name" value="Competence_ComEC/Rec2"/>
</dbReference>
<comment type="caution">
    <text evidence="3">The sequence shown here is derived from an EMBL/GenBank/DDBJ whole genome shotgun (WGS) entry which is preliminary data.</text>
</comment>
<keyword evidence="1" id="KW-0812">Transmembrane</keyword>
<evidence type="ECO:0000259" key="2">
    <source>
        <dbReference type="SMART" id="SM00849"/>
    </source>
</evidence>
<reference evidence="3" key="1">
    <citation type="submission" date="2018-07" db="EMBL/GenBank/DDBJ databases">
        <title>The Genome Sequence of Enterococcus sp. DIV0659b.</title>
        <authorList>
            <consortium name="The Broad Institute Genomics Platform"/>
            <consortium name="The Broad Institute Genomic Center for Infectious Diseases"/>
            <person name="Earl A."/>
            <person name="Manson A."/>
            <person name="Schwartman J."/>
            <person name="Gilmore M."/>
            <person name="Abouelleil A."/>
            <person name="Cao P."/>
            <person name="Chapman S."/>
            <person name="Cusick C."/>
            <person name="Shea T."/>
            <person name="Young S."/>
            <person name="Neafsey D."/>
            <person name="Nusbaum C."/>
            <person name="Birren B."/>
        </authorList>
    </citation>
    <scope>NUCLEOTIDE SEQUENCE [LARGE SCALE GENOMIC DNA]</scope>
    <source>
        <strain evidence="3">4G2_DIV0659</strain>
    </source>
</reference>
<protein>
    <recommendedName>
        <fullName evidence="2">Metallo-beta-lactamase domain-containing protein</fullName>
    </recommendedName>
</protein>
<evidence type="ECO:0000256" key="1">
    <source>
        <dbReference type="SAM" id="Phobius"/>
    </source>
</evidence>
<dbReference type="EMBL" id="NGLE02000001">
    <property type="protein sequence ID" value="MEI5995485.1"/>
    <property type="molecule type" value="Genomic_DNA"/>
</dbReference>
<dbReference type="CDD" id="cd07731">
    <property type="entry name" value="ComA-like_MBL-fold"/>
    <property type="match status" value="1"/>
</dbReference>
<keyword evidence="4" id="KW-1185">Reference proteome</keyword>
<dbReference type="InterPro" id="IPR001279">
    <property type="entry name" value="Metallo-B-lactamas"/>
</dbReference>
<gene>
    <name evidence="3" type="ORF">A5880_003076</name>
</gene>
<dbReference type="Proteomes" id="UP000195139">
    <property type="component" value="Unassembled WGS sequence"/>
</dbReference>
<dbReference type="NCBIfam" id="TIGR00361">
    <property type="entry name" value="ComEC_Rec2"/>
    <property type="match status" value="1"/>
</dbReference>
<dbReference type="RefSeq" id="WP_336577217.1">
    <property type="nucleotide sequence ID" value="NZ_NGLE02000001.1"/>
</dbReference>
<dbReference type="InterPro" id="IPR036866">
    <property type="entry name" value="RibonucZ/Hydroxyglut_hydro"/>
</dbReference>
<sequence length="383" mass="43634">MTSSLFTFLLLPVFEQLILPLLSTSLLISFVFKSNILIHGLEAYFLMQQGLFQWLSQYSTFTLVTGAFSPIFFLIISLCLLLLLHLIYIKSKKNYIISVIFFLMIQNKYFLPTGMLAFIDVGQGDSIFIQTPFHQENILIDTGGKVGFEKEHWTVKANQKSNAEFSVIPFLKSKGVKYLDKVLISHGDVDHCGDLLTINEKIPIRYLYFPKGTEKKPIFRKMLKKLKQTGTKCVGVLANTNLDSSIPLQILAPQNTGTGENKDSMVLYTKIGGRRFLFTGDLEKEGEQQLMKQFSALNIDVLKVGHHGSKTSTDASFIKKINPVEAIISCGRNNRFKHPHEETLHTLKKENVKIYRTDQNGMIYYEWTPFSNRLSAKKIIQEN</sequence>